<dbReference type="PANTHER" id="PTHR24369:SF210">
    <property type="entry name" value="CHAOPTIN-RELATED"/>
    <property type="match status" value="1"/>
</dbReference>
<protein>
    <submittedName>
        <fullName evidence="4">Uncharacterized protein</fullName>
    </submittedName>
</protein>
<organism evidence="4 5">
    <name type="scientific">Tenebrio molitor</name>
    <name type="common">Yellow mealworm beetle</name>
    <dbReference type="NCBI Taxonomy" id="7067"/>
    <lineage>
        <taxon>Eukaryota</taxon>
        <taxon>Metazoa</taxon>
        <taxon>Ecdysozoa</taxon>
        <taxon>Arthropoda</taxon>
        <taxon>Hexapoda</taxon>
        <taxon>Insecta</taxon>
        <taxon>Pterygota</taxon>
        <taxon>Neoptera</taxon>
        <taxon>Endopterygota</taxon>
        <taxon>Coleoptera</taxon>
        <taxon>Polyphaga</taxon>
        <taxon>Cucujiformia</taxon>
        <taxon>Tenebrionidae</taxon>
        <taxon>Tenebrio</taxon>
    </lineage>
</organism>
<evidence type="ECO:0000313" key="4">
    <source>
        <dbReference type="EMBL" id="KAH0819530.1"/>
    </source>
</evidence>
<evidence type="ECO:0000256" key="1">
    <source>
        <dbReference type="ARBA" id="ARBA00022614"/>
    </source>
</evidence>
<keyword evidence="5" id="KW-1185">Reference proteome</keyword>
<dbReference type="Proteomes" id="UP000719412">
    <property type="component" value="Unassembled WGS sequence"/>
</dbReference>
<dbReference type="AlphaFoldDB" id="A0A8J6LFG5"/>
<reference evidence="4" key="1">
    <citation type="journal article" date="2020" name="J Insects Food Feed">
        <title>The yellow mealworm (Tenebrio molitor) genome: a resource for the emerging insects as food and feed industry.</title>
        <authorList>
            <person name="Eriksson T."/>
            <person name="Andere A."/>
            <person name="Kelstrup H."/>
            <person name="Emery V."/>
            <person name="Picard C."/>
        </authorList>
    </citation>
    <scope>NUCLEOTIDE SEQUENCE</scope>
    <source>
        <strain evidence="4">Stoneville</strain>
        <tissue evidence="4">Whole head</tissue>
    </source>
</reference>
<evidence type="ECO:0000256" key="3">
    <source>
        <dbReference type="ARBA" id="ARBA00022737"/>
    </source>
</evidence>
<name>A0A8J6LFG5_TENMO</name>
<keyword evidence="3" id="KW-0677">Repeat</keyword>
<gene>
    <name evidence="4" type="ORF">GEV33_003262</name>
</gene>
<dbReference type="Gene3D" id="3.80.10.10">
    <property type="entry name" value="Ribonuclease Inhibitor"/>
    <property type="match status" value="2"/>
</dbReference>
<dbReference type="SUPFAM" id="SSF52058">
    <property type="entry name" value="L domain-like"/>
    <property type="match status" value="1"/>
</dbReference>
<keyword evidence="2" id="KW-0732">Signal</keyword>
<proteinExistence type="predicted"/>
<dbReference type="GO" id="GO:0005886">
    <property type="term" value="C:plasma membrane"/>
    <property type="evidence" value="ECO:0007669"/>
    <property type="project" value="TreeGrafter"/>
</dbReference>
<evidence type="ECO:0000313" key="5">
    <source>
        <dbReference type="Proteomes" id="UP000719412"/>
    </source>
</evidence>
<keyword evidence="1" id="KW-0433">Leucine-rich repeat</keyword>
<sequence length="295" mass="33751">MSPLVQFSLFLIISHQSSLIHSIKYTLTKSTSETTHHDEDVITSEENVRKLTVEDEFHIFDKDLLQITEKTAIFIMNRNYVLHKIESGAFADQDITETILISNSNLKVLQTGTFKNLKIFELILSDNEITDIEDEAIDNLINLRILNLSKNRIVQFSAECIIDAPASYLDMAFNHLQLVGENWFRFMTDEEPATVLLDNNEIESVDSMAFEGVLLGTLNLRSNRIGTLPFEMFEDDTISRVYLQDNSLETLPGTFFELSQLSLANLNGNPLDCDTQEKLKKKKSRQIQIIYDEDC</sequence>
<dbReference type="InterPro" id="IPR032675">
    <property type="entry name" value="LRR_dom_sf"/>
</dbReference>
<accession>A0A8J6LFG5</accession>
<comment type="caution">
    <text evidence="4">The sequence shown here is derived from an EMBL/GenBank/DDBJ whole genome shotgun (WGS) entry which is preliminary data.</text>
</comment>
<dbReference type="Pfam" id="PF13855">
    <property type="entry name" value="LRR_8"/>
    <property type="match status" value="1"/>
</dbReference>
<dbReference type="EMBL" id="JABDTM020014339">
    <property type="protein sequence ID" value="KAH0819530.1"/>
    <property type="molecule type" value="Genomic_DNA"/>
</dbReference>
<dbReference type="InterPro" id="IPR050541">
    <property type="entry name" value="LRR_TM_domain-containing"/>
</dbReference>
<dbReference type="PANTHER" id="PTHR24369">
    <property type="entry name" value="ANTIGEN BSP, PUTATIVE-RELATED"/>
    <property type="match status" value="1"/>
</dbReference>
<evidence type="ECO:0000256" key="2">
    <source>
        <dbReference type="ARBA" id="ARBA00022729"/>
    </source>
</evidence>
<reference evidence="4" key="2">
    <citation type="submission" date="2021-08" db="EMBL/GenBank/DDBJ databases">
        <authorList>
            <person name="Eriksson T."/>
        </authorList>
    </citation>
    <scope>NUCLEOTIDE SEQUENCE</scope>
    <source>
        <strain evidence="4">Stoneville</strain>
        <tissue evidence="4">Whole head</tissue>
    </source>
</reference>
<dbReference type="InterPro" id="IPR001611">
    <property type="entry name" value="Leu-rich_rpt"/>
</dbReference>